<protein>
    <submittedName>
        <fullName evidence="1">NanoRNase/pAp phosphatase (C-di-AMP/oligoRNAs hydrolase)</fullName>
    </submittedName>
</protein>
<name>A0A560F1V5_9PROT</name>
<dbReference type="AlphaFoldDB" id="A0A560F1V5"/>
<dbReference type="EMBL" id="VITO01000029">
    <property type="protein sequence ID" value="TWB15577.1"/>
    <property type="molecule type" value="Genomic_DNA"/>
</dbReference>
<organism evidence="1 2">
    <name type="scientific">Nitrospirillum amazonense</name>
    <dbReference type="NCBI Taxonomy" id="28077"/>
    <lineage>
        <taxon>Bacteria</taxon>
        <taxon>Pseudomonadati</taxon>
        <taxon>Pseudomonadota</taxon>
        <taxon>Alphaproteobacteria</taxon>
        <taxon>Rhodospirillales</taxon>
        <taxon>Azospirillaceae</taxon>
        <taxon>Nitrospirillum</taxon>
    </lineage>
</organism>
<comment type="caution">
    <text evidence="1">The sequence shown here is derived from an EMBL/GenBank/DDBJ whole genome shotgun (WGS) entry which is preliminary data.</text>
</comment>
<dbReference type="SUPFAM" id="SSF64182">
    <property type="entry name" value="DHH phosphoesterases"/>
    <property type="match status" value="1"/>
</dbReference>
<evidence type="ECO:0000313" key="1">
    <source>
        <dbReference type="EMBL" id="TWB15577.1"/>
    </source>
</evidence>
<accession>A0A560F1V5</accession>
<dbReference type="InterPro" id="IPR038763">
    <property type="entry name" value="DHH_sf"/>
</dbReference>
<dbReference type="GO" id="GO:0016787">
    <property type="term" value="F:hydrolase activity"/>
    <property type="evidence" value="ECO:0007669"/>
    <property type="project" value="UniProtKB-KW"/>
</dbReference>
<keyword evidence="2" id="KW-1185">Reference proteome</keyword>
<dbReference type="RefSeq" id="WP_186464624.1">
    <property type="nucleotide sequence ID" value="NZ_VITO01000029.1"/>
</dbReference>
<reference evidence="1 2" key="1">
    <citation type="submission" date="2019-06" db="EMBL/GenBank/DDBJ databases">
        <title>Genomic Encyclopedia of Type Strains, Phase IV (KMG-V): Genome sequencing to study the core and pangenomes of soil and plant-associated prokaryotes.</title>
        <authorList>
            <person name="Whitman W."/>
        </authorList>
    </citation>
    <scope>NUCLEOTIDE SEQUENCE [LARGE SCALE GENOMIC DNA]</scope>
    <source>
        <strain evidence="1 2">BR 11865</strain>
    </source>
</reference>
<dbReference type="Proteomes" id="UP000316545">
    <property type="component" value="Unassembled WGS sequence"/>
</dbReference>
<sequence length="336" mass="36810">MGDTVCIYHGNCADGFGAAWAVRKALGDGCEYIPALYGAPAPDVTAKHVILVDFSFKRPVLMEMAKVALSILVLDHHKTAAEDLAGFMPPEVVCGGYHGMRDLAFHMRDEVWPIRAIFDMERSGAMIAWDYFHPGETAPKLIQHIQDRDLWRFALPHTREIQAAVFSYPYNFEVWDGLVEQAEFRPEFLAAEGMAIERKHFKDIDELLKVSRRTMRIGGELVPVANLPYTLASDAANQLADGWPFAATYSDGGDKRVFSLRSRPGGADVSVIAKAYGGGGHRNAAGFQMPIGWEGDDMTSVIDAADAVYNCWAGGEPVDTEMLDLGVALGKTISVP</sequence>
<dbReference type="Gene3D" id="3.10.310.30">
    <property type="match status" value="1"/>
</dbReference>
<proteinExistence type="predicted"/>
<evidence type="ECO:0000313" key="2">
    <source>
        <dbReference type="Proteomes" id="UP000316545"/>
    </source>
</evidence>
<dbReference type="PANTHER" id="PTHR46922:SF4">
    <property type="entry name" value="DHHA1 DOMAIN PROTEIN"/>
    <property type="match status" value="1"/>
</dbReference>
<keyword evidence="1" id="KW-0378">Hydrolase</keyword>
<dbReference type="PANTHER" id="PTHR46922">
    <property type="entry name" value="DHHA1 DOMAIN PROTEIN"/>
    <property type="match status" value="1"/>
</dbReference>
<gene>
    <name evidence="1" type="ORF">FBZ88_12930</name>
</gene>